<name>A0A4R6SS95_9SPHI</name>
<dbReference type="GO" id="GO:0008999">
    <property type="term" value="F:protein-N-terminal-alanine acetyltransferase activity"/>
    <property type="evidence" value="ECO:0007669"/>
    <property type="project" value="TreeGrafter"/>
</dbReference>
<evidence type="ECO:0000256" key="2">
    <source>
        <dbReference type="ARBA" id="ARBA00023315"/>
    </source>
</evidence>
<gene>
    <name evidence="5" type="ORF">ATK78_4130</name>
</gene>
<dbReference type="PANTHER" id="PTHR43792:SF8">
    <property type="entry name" value="[RIBOSOMAL PROTEIN US5]-ALANINE N-ACETYLTRANSFERASE"/>
    <property type="match status" value="1"/>
</dbReference>
<comment type="caution">
    <text evidence="5">The sequence shown here is derived from an EMBL/GenBank/DDBJ whole genome shotgun (WGS) entry which is preliminary data.</text>
</comment>
<dbReference type="PANTHER" id="PTHR43792">
    <property type="entry name" value="GNAT FAMILY, PUTATIVE (AFU_ORTHOLOGUE AFUA_3G00765)-RELATED-RELATED"/>
    <property type="match status" value="1"/>
</dbReference>
<proteinExistence type="inferred from homology"/>
<protein>
    <submittedName>
        <fullName evidence="5">RimJ/RimL family protein N-acetyltransferase</fullName>
    </submittedName>
</protein>
<dbReference type="RefSeq" id="WP_133577925.1">
    <property type="nucleotide sequence ID" value="NZ_SNYC01000007.1"/>
</dbReference>
<keyword evidence="6" id="KW-1185">Reference proteome</keyword>
<evidence type="ECO:0000259" key="4">
    <source>
        <dbReference type="PROSITE" id="PS51186"/>
    </source>
</evidence>
<dbReference type="PROSITE" id="PS51186">
    <property type="entry name" value="GNAT"/>
    <property type="match status" value="1"/>
</dbReference>
<comment type="similarity">
    <text evidence="3">Belongs to the acetyltransferase family. RimJ subfamily.</text>
</comment>
<accession>A0A4R6SS95</accession>
<dbReference type="GO" id="GO:0005737">
    <property type="term" value="C:cytoplasm"/>
    <property type="evidence" value="ECO:0007669"/>
    <property type="project" value="TreeGrafter"/>
</dbReference>
<dbReference type="AlphaFoldDB" id="A0A4R6SS95"/>
<evidence type="ECO:0000313" key="6">
    <source>
        <dbReference type="Proteomes" id="UP000295620"/>
    </source>
</evidence>
<evidence type="ECO:0000256" key="1">
    <source>
        <dbReference type="ARBA" id="ARBA00022679"/>
    </source>
</evidence>
<dbReference type="EMBL" id="SNYC01000007">
    <property type="protein sequence ID" value="TDQ07114.1"/>
    <property type="molecule type" value="Genomic_DNA"/>
</dbReference>
<keyword evidence="2" id="KW-0012">Acyltransferase</keyword>
<dbReference type="InterPro" id="IPR051531">
    <property type="entry name" value="N-acetyltransferase"/>
</dbReference>
<dbReference type="OrthoDB" id="9811523at2"/>
<reference evidence="5 6" key="1">
    <citation type="submission" date="2019-03" db="EMBL/GenBank/DDBJ databases">
        <title>Genomic Encyclopedia of Archaeal and Bacterial Type Strains, Phase II (KMG-II): from individual species to whole genera.</title>
        <authorList>
            <person name="Goeker M."/>
        </authorList>
    </citation>
    <scope>NUCLEOTIDE SEQUENCE [LARGE SCALE GENOMIC DNA]</scope>
    <source>
        <strain evidence="5 6">DSM 19035</strain>
    </source>
</reference>
<dbReference type="Gene3D" id="3.40.630.30">
    <property type="match status" value="1"/>
</dbReference>
<dbReference type="Pfam" id="PF13302">
    <property type="entry name" value="Acetyltransf_3"/>
    <property type="match status" value="1"/>
</dbReference>
<dbReference type="InterPro" id="IPR016181">
    <property type="entry name" value="Acyl_CoA_acyltransferase"/>
</dbReference>
<keyword evidence="1 5" id="KW-0808">Transferase</keyword>
<feature type="domain" description="N-acetyltransferase" evidence="4">
    <location>
        <begin position="14"/>
        <end position="186"/>
    </location>
</feature>
<evidence type="ECO:0000256" key="3">
    <source>
        <dbReference type="ARBA" id="ARBA00038502"/>
    </source>
</evidence>
<sequence>MEIAKTYRIETGRLIIRCYEPSDVLLFVDALNANKAHLIPWMPWATDTPENLDFNVERIRMFRGKFDTGLDYVYGVFDKTNTQLLGSCGLHTRAGDGAREIGYWIGESHVNNGYATEVVAALTKVGFEIEQLLKVEIHCDPENSRSLKIPKKLGFQLNEDRINGNTVWVLWKEDYQDHLIHKTTLRALDFIGREIPL</sequence>
<dbReference type="Proteomes" id="UP000295620">
    <property type="component" value="Unassembled WGS sequence"/>
</dbReference>
<dbReference type="InterPro" id="IPR000182">
    <property type="entry name" value="GNAT_dom"/>
</dbReference>
<evidence type="ECO:0000313" key="5">
    <source>
        <dbReference type="EMBL" id="TDQ07114.1"/>
    </source>
</evidence>
<organism evidence="5 6">
    <name type="scientific">Pedobacter metabolipauper</name>
    <dbReference type="NCBI Taxonomy" id="425513"/>
    <lineage>
        <taxon>Bacteria</taxon>
        <taxon>Pseudomonadati</taxon>
        <taxon>Bacteroidota</taxon>
        <taxon>Sphingobacteriia</taxon>
        <taxon>Sphingobacteriales</taxon>
        <taxon>Sphingobacteriaceae</taxon>
        <taxon>Pedobacter</taxon>
    </lineage>
</organism>
<dbReference type="SUPFAM" id="SSF55729">
    <property type="entry name" value="Acyl-CoA N-acyltransferases (Nat)"/>
    <property type="match status" value="1"/>
</dbReference>